<evidence type="ECO:0000256" key="4">
    <source>
        <dbReference type="ARBA" id="ARBA00023163"/>
    </source>
</evidence>
<dbReference type="InterPro" id="IPR017884">
    <property type="entry name" value="SANT_dom"/>
</dbReference>
<dbReference type="Pfam" id="PF03479">
    <property type="entry name" value="PCC"/>
    <property type="match status" value="1"/>
</dbReference>
<dbReference type="PROSITE" id="PS51293">
    <property type="entry name" value="SANT"/>
    <property type="match status" value="1"/>
</dbReference>
<dbReference type="SUPFAM" id="SSF46689">
    <property type="entry name" value="Homeodomain-like"/>
    <property type="match status" value="2"/>
</dbReference>
<dbReference type="InterPro" id="IPR017930">
    <property type="entry name" value="Myb_dom"/>
</dbReference>
<comment type="domain">
    <text evidence="6">The PPC domain mediates interactions between AHL proteins.</text>
</comment>
<dbReference type="Gene3D" id="1.10.10.60">
    <property type="entry name" value="Homeodomain-like"/>
    <property type="match status" value="1"/>
</dbReference>
<evidence type="ECO:0000256" key="6">
    <source>
        <dbReference type="RuleBase" id="RU367031"/>
    </source>
</evidence>
<reference evidence="13 14" key="1">
    <citation type="submission" date="2021-05" db="EMBL/GenBank/DDBJ databases">
        <title>Genome Assembly of Synthetic Allotetraploid Brassica napus Reveals Homoeologous Exchanges between Subgenomes.</title>
        <authorList>
            <person name="Davis J.T."/>
        </authorList>
    </citation>
    <scope>NUCLEOTIDE SEQUENCE [LARGE SCALE GENOMIC DNA]</scope>
    <source>
        <strain evidence="14">cv. Da-Ae</strain>
        <tissue evidence="13">Seedling</tissue>
    </source>
</reference>
<dbReference type="PANTHER" id="PTHR31500">
    <property type="entry name" value="AT-HOOK MOTIF NUCLEAR-LOCALIZED PROTEIN 9"/>
    <property type="match status" value="1"/>
</dbReference>
<dbReference type="InterPro" id="IPR005175">
    <property type="entry name" value="PPC_dom"/>
</dbReference>
<gene>
    <name evidence="13" type="ORF">HID58_015991</name>
</gene>
<evidence type="ECO:0000256" key="2">
    <source>
        <dbReference type="ARBA" id="ARBA00023015"/>
    </source>
</evidence>
<feature type="region of interest" description="Disordered" evidence="7">
    <location>
        <begin position="290"/>
        <end position="315"/>
    </location>
</feature>
<dbReference type="PROSITE" id="PS51294">
    <property type="entry name" value="HTH_MYB"/>
    <property type="match status" value="1"/>
</dbReference>
<evidence type="ECO:0000259" key="12">
    <source>
        <dbReference type="PROSITE" id="PS51742"/>
    </source>
</evidence>
<dbReference type="CDD" id="cd00167">
    <property type="entry name" value="SANT"/>
    <property type="match status" value="1"/>
</dbReference>
<evidence type="ECO:0000259" key="9">
    <source>
        <dbReference type="PROSITE" id="PS50934"/>
    </source>
</evidence>
<keyword evidence="5 6" id="KW-0539">Nucleus</keyword>
<evidence type="ECO:0000256" key="3">
    <source>
        <dbReference type="ARBA" id="ARBA00023125"/>
    </source>
</evidence>
<dbReference type="PROSITE" id="PS51742">
    <property type="entry name" value="PPC"/>
    <property type="match status" value="1"/>
</dbReference>
<sequence length="851" mass="92358">MATNAPIPGGSSEIPPVTPSRPIIPEAPSEISPSSNSLQPPPSSSDTDRIYIPSYSRWFSWTEINECETRSLPEFFDSRSSSKNPRVYLYLRNSIIKQYRDEHPNKISFTDVRRTLVGDVVSIRRVFDFVDSWGLINYSSSASAKPLKWDDKEAVASEPPSTVKESAKRICNGCKSVCSVACFASEKYELTLCARCYVRGNYRVGINSSEFKRVELSEEWKTGWSEKETLLLLEAVMHYGDDWKKVASHVTGRTEKDCVSQFVKLPFGEQFAKDSDSEDALETFDQIKGSADHESEGRVKDGSSSPDNKRMKLTPLADASNPIMAQAAFLSALAGTKVAEAAARAAVTALSDIDHEAGKSAGGDPNGQEINGNDSERAVAEAKSLIEKEEKEVEGAIREIVEVEMMKIRDRIVHFEKLDLEMERSRKQLEDMKNLLFTDQLNIFFHTRRSRKAEDRAECREGEGIFFASFPEFPQLSDGTMSGSETGLTAANREPMPFTMSLHHQQHNQPPPPPQPQQNSQNMQLSFTGADRTAVYKPMSSDSSPQQYQHNSPGGLNMNVPVMGSEQRVKKRRGRPRKYEPGSGEASLGFVPGPPSYTVSQPSGGDGGGGGASPSVKRMRGRPSGSSNRPKLQALGSTGVGFTPHVLTVNTGEDVSSKIMAFSQNGPRAVCVLSANGAISNVTLRQAATSGGTVTYEVLRLGFTNFLCFFVSDLLLKNQGRFEILSLSGSFLLLENNGHRSRTGGLSVSLSAPDGNVLGGCVAGLLIAASPVQIVVGSFIPDGQKEHVGQMELASPALPRVAPSHVLTTPNSQQARGGMSESSCGGHGSPLHQSAGGPYNNNSNNLSMSWK</sequence>
<feature type="region of interest" description="Disordered" evidence="7">
    <location>
        <begin position="502"/>
        <end position="522"/>
    </location>
</feature>
<feature type="domain" description="SANT" evidence="10">
    <location>
        <begin position="219"/>
        <end position="270"/>
    </location>
</feature>
<evidence type="ECO:0000259" key="11">
    <source>
        <dbReference type="PROSITE" id="PS51294"/>
    </source>
</evidence>
<keyword evidence="2 6" id="KW-0805">Transcription regulation</keyword>
<dbReference type="Gene3D" id="3.30.1330.80">
    <property type="entry name" value="Hypothetical protein, similar to alpha- acetolactate decarboxylase, domain 2"/>
    <property type="match status" value="1"/>
</dbReference>
<feature type="compositionally biased region" description="Polar residues" evidence="7">
    <location>
        <begin position="839"/>
        <end position="851"/>
    </location>
</feature>
<feature type="domain" description="Myb-like" evidence="8">
    <location>
        <begin position="221"/>
        <end position="266"/>
    </location>
</feature>
<dbReference type="SMART" id="SM00717">
    <property type="entry name" value="SANT"/>
    <property type="match status" value="1"/>
</dbReference>
<dbReference type="PANTHER" id="PTHR31500:SF57">
    <property type="entry name" value="AT-HOOK MOTIF NUCLEAR-LOCALIZED PROTEIN 10"/>
    <property type="match status" value="1"/>
</dbReference>
<dbReference type="Gene3D" id="1.10.10.10">
    <property type="entry name" value="Winged helix-like DNA-binding domain superfamily/Winged helix DNA-binding domain"/>
    <property type="match status" value="1"/>
</dbReference>
<keyword evidence="14" id="KW-1185">Reference proteome</keyword>
<dbReference type="Proteomes" id="UP000824890">
    <property type="component" value="Unassembled WGS sequence"/>
</dbReference>
<comment type="subcellular location">
    <subcellularLocation>
        <location evidence="1 6">Nucleus</location>
    </subcellularLocation>
</comment>
<dbReference type="Pfam" id="PF00249">
    <property type="entry name" value="Myb_DNA-binding"/>
    <property type="match status" value="1"/>
</dbReference>
<feature type="compositionally biased region" description="Basic and acidic residues" evidence="7">
    <location>
        <begin position="290"/>
        <end position="301"/>
    </location>
</feature>
<dbReference type="PROSITE" id="PS50934">
    <property type="entry name" value="SWIRM"/>
    <property type="match status" value="1"/>
</dbReference>
<evidence type="ECO:0000313" key="14">
    <source>
        <dbReference type="Proteomes" id="UP000824890"/>
    </source>
</evidence>
<feature type="domain" description="SWIRM" evidence="9">
    <location>
        <begin position="50"/>
        <end position="147"/>
    </location>
</feature>
<keyword evidence="4 6" id="KW-0804">Transcription</keyword>
<dbReference type="InterPro" id="IPR039605">
    <property type="entry name" value="AHL"/>
</dbReference>
<dbReference type="InterPro" id="IPR007526">
    <property type="entry name" value="SWIRM"/>
</dbReference>
<name>A0ABQ8DLN0_BRANA</name>
<dbReference type="InterPro" id="IPR032451">
    <property type="entry name" value="SMARCC_C"/>
</dbReference>
<feature type="domain" description="PPC" evidence="12">
    <location>
        <begin position="638"/>
        <end position="801"/>
    </location>
</feature>
<feature type="region of interest" description="Disordered" evidence="7">
    <location>
        <begin position="808"/>
        <end position="851"/>
    </location>
</feature>
<feature type="compositionally biased region" description="Low complexity" evidence="7">
    <location>
        <begin position="20"/>
        <end position="38"/>
    </location>
</feature>
<feature type="region of interest" description="Disordered" evidence="7">
    <location>
        <begin position="535"/>
        <end position="637"/>
    </location>
</feature>
<dbReference type="SUPFAM" id="SSF117856">
    <property type="entry name" value="AF0104/ALDC/Ptd012-like"/>
    <property type="match status" value="1"/>
</dbReference>
<dbReference type="Pfam" id="PF04433">
    <property type="entry name" value="SWIRM"/>
    <property type="match status" value="1"/>
</dbReference>
<protein>
    <recommendedName>
        <fullName evidence="6">AT-hook motif nuclear-localized protein</fullName>
    </recommendedName>
</protein>
<evidence type="ECO:0000256" key="1">
    <source>
        <dbReference type="ARBA" id="ARBA00004123"/>
    </source>
</evidence>
<dbReference type="InterPro" id="IPR009057">
    <property type="entry name" value="Homeodomain-like_sf"/>
</dbReference>
<dbReference type="CDD" id="cd11378">
    <property type="entry name" value="DUF296"/>
    <property type="match status" value="1"/>
</dbReference>
<feature type="compositionally biased region" description="Polar residues" evidence="7">
    <location>
        <begin position="540"/>
        <end position="554"/>
    </location>
</feature>
<dbReference type="Pfam" id="PF16495">
    <property type="entry name" value="SWIRM-assoc_1"/>
    <property type="match status" value="1"/>
</dbReference>
<evidence type="ECO:0000256" key="5">
    <source>
        <dbReference type="ARBA" id="ARBA00023242"/>
    </source>
</evidence>
<dbReference type="EMBL" id="JAGKQM010000004">
    <property type="protein sequence ID" value="KAH0930264.1"/>
    <property type="molecule type" value="Genomic_DNA"/>
</dbReference>
<proteinExistence type="predicted"/>
<comment type="function">
    <text evidence="6">Transcription factor that specifically binds AT-rich DNA sequences related to the nuclear matrix attachment regions (MARs).</text>
</comment>
<organism evidence="13 14">
    <name type="scientific">Brassica napus</name>
    <name type="common">Rape</name>
    <dbReference type="NCBI Taxonomy" id="3708"/>
    <lineage>
        <taxon>Eukaryota</taxon>
        <taxon>Viridiplantae</taxon>
        <taxon>Streptophyta</taxon>
        <taxon>Embryophyta</taxon>
        <taxon>Tracheophyta</taxon>
        <taxon>Spermatophyta</taxon>
        <taxon>Magnoliopsida</taxon>
        <taxon>eudicotyledons</taxon>
        <taxon>Gunneridae</taxon>
        <taxon>Pentapetalae</taxon>
        <taxon>rosids</taxon>
        <taxon>malvids</taxon>
        <taxon>Brassicales</taxon>
        <taxon>Brassicaceae</taxon>
        <taxon>Brassiceae</taxon>
        <taxon>Brassica</taxon>
    </lineage>
</organism>
<evidence type="ECO:0000259" key="8">
    <source>
        <dbReference type="PROSITE" id="PS50090"/>
    </source>
</evidence>
<comment type="caution">
    <text evidence="13">The sequence shown here is derived from an EMBL/GenBank/DDBJ whole genome shotgun (WGS) entry which is preliminary data.</text>
</comment>
<accession>A0ABQ8DLN0</accession>
<feature type="domain" description="HTH myb-type" evidence="11">
    <location>
        <begin position="224"/>
        <end position="258"/>
    </location>
</feature>
<evidence type="ECO:0000256" key="7">
    <source>
        <dbReference type="SAM" id="MobiDB-lite"/>
    </source>
</evidence>
<feature type="region of interest" description="Disordered" evidence="7">
    <location>
        <begin position="1"/>
        <end position="48"/>
    </location>
</feature>
<keyword evidence="3 6" id="KW-0238">DNA-binding</keyword>
<feature type="region of interest" description="Disordered" evidence="7">
    <location>
        <begin position="355"/>
        <end position="375"/>
    </location>
</feature>
<dbReference type="InterPro" id="IPR001005">
    <property type="entry name" value="SANT/Myb"/>
</dbReference>
<evidence type="ECO:0000313" key="13">
    <source>
        <dbReference type="EMBL" id="KAH0930264.1"/>
    </source>
</evidence>
<feature type="compositionally biased region" description="Polar residues" evidence="7">
    <location>
        <begin position="808"/>
        <end position="823"/>
    </location>
</feature>
<evidence type="ECO:0000259" key="10">
    <source>
        <dbReference type="PROSITE" id="PS51293"/>
    </source>
</evidence>
<dbReference type="PROSITE" id="PS50090">
    <property type="entry name" value="MYB_LIKE"/>
    <property type="match status" value="1"/>
</dbReference>
<dbReference type="InterPro" id="IPR036388">
    <property type="entry name" value="WH-like_DNA-bd_sf"/>
</dbReference>